<sequence>MSNQRWWSDWAMPSPRRPRCPSSCQTSSSSSAFPSPNPSFPGSSNSENGENSGKVAESPSLRFDAPKRGFSWWRRRKQNKHPNIPGQLKRFSLRELQVATNNFSTKNMVGRGGFGSVYKGQLRDGSLVAVKRIQNGLTAGKDLQFLVEVEVELISMAVHRNILHIRGFCTTPTEQMLVYPFMAHGSVASHLAGLPLSKPPLAWATRRRIALGSARGLSYLHEDCDPKIVHRDVKAANIYLDEEDDAVVGDFGLAKLMDYNDTHITTAVRGTFGYIAPEYLITGKCTEKTDVFSYGMMLMELITGKRIHELARLANDDDVMLLYWLKDILEEKRHGMLVDPSLQDDYIEEEVVSLFQISQLCIQGSAKDRPKMSEVVRMFEGDGIAERWEKWQRVEVSRRESDMALYRAEDLTVDSDDDLD</sequence>
<comment type="caution">
    <text evidence="23">The sequence shown here is derived from an EMBL/GenBank/DDBJ whole genome shotgun (WGS) entry which is preliminary data.</text>
</comment>
<feature type="domain" description="Protein kinase" evidence="22">
    <location>
        <begin position="103"/>
        <end position="389"/>
    </location>
</feature>
<keyword evidence="13" id="KW-1133">Transmembrane helix</keyword>
<organism evidence="23 24">
    <name type="scientific">Iris pallida</name>
    <name type="common">Sweet iris</name>
    <dbReference type="NCBI Taxonomy" id="29817"/>
    <lineage>
        <taxon>Eukaryota</taxon>
        <taxon>Viridiplantae</taxon>
        <taxon>Streptophyta</taxon>
        <taxon>Embryophyta</taxon>
        <taxon>Tracheophyta</taxon>
        <taxon>Spermatophyta</taxon>
        <taxon>Magnoliopsida</taxon>
        <taxon>Liliopsida</taxon>
        <taxon>Asparagales</taxon>
        <taxon>Iridaceae</taxon>
        <taxon>Iridoideae</taxon>
        <taxon>Irideae</taxon>
        <taxon>Iris</taxon>
    </lineage>
</organism>
<evidence type="ECO:0000256" key="4">
    <source>
        <dbReference type="ARBA" id="ARBA00022527"/>
    </source>
</evidence>
<dbReference type="PANTHER" id="PTHR48006:SF102">
    <property type="entry name" value="LEUCINE-RICH REPEAT-CONTAINING PROTEIN DDB_G0281931-RELATED"/>
    <property type="match status" value="1"/>
</dbReference>
<evidence type="ECO:0000256" key="20">
    <source>
        <dbReference type="RuleBase" id="RU000304"/>
    </source>
</evidence>
<evidence type="ECO:0000256" key="14">
    <source>
        <dbReference type="ARBA" id="ARBA00023136"/>
    </source>
</evidence>
<dbReference type="FunFam" id="3.30.200.20:FF:000015">
    <property type="entry name" value="Somatic embryogenesis receptor kinase 1"/>
    <property type="match status" value="1"/>
</dbReference>
<dbReference type="EMBL" id="JANAVB010031417">
    <property type="protein sequence ID" value="KAJ6811840.1"/>
    <property type="molecule type" value="Genomic_DNA"/>
</dbReference>
<keyword evidence="15 23" id="KW-0675">Receptor</keyword>
<dbReference type="PANTHER" id="PTHR48006">
    <property type="entry name" value="LEUCINE-RICH REPEAT-CONTAINING PROTEIN DDB_G0281931-RELATED"/>
    <property type="match status" value="1"/>
</dbReference>
<dbReference type="GO" id="GO:0009742">
    <property type="term" value="P:brassinosteroid mediated signaling pathway"/>
    <property type="evidence" value="ECO:0007669"/>
    <property type="project" value="UniProtKB-ARBA"/>
</dbReference>
<dbReference type="GO" id="GO:0005524">
    <property type="term" value="F:ATP binding"/>
    <property type="evidence" value="ECO:0007669"/>
    <property type="project" value="UniProtKB-UniRule"/>
</dbReference>
<dbReference type="Gene3D" id="3.30.200.20">
    <property type="entry name" value="Phosphorylase Kinase, domain 1"/>
    <property type="match status" value="1"/>
</dbReference>
<comment type="subcellular location">
    <subcellularLocation>
        <location evidence="1">Membrane</location>
        <topology evidence="1">Single-pass membrane protein</topology>
    </subcellularLocation>
</comment>
<dbReference type="SUPFAM" id="SSF56112">
    <property type="entry name" value="Protein kinase-like (PK-like)"/>
    <property type="match status" value="1"/>
</dbReference>
<evidence type="ECO:0000256" key="13">
    <source>
        <dbReference type="ARBA" id="ARBA00022989"/>
    </source>
</evidence>
<evidence type="ECO:0000256" key="8">
    <source>
        <dbReference type="ARBA" id="ARBA00022729"/>
    </source>
</evidence>
<evidence type="ECO:0000256" key="11">
    <source>
        <dbReference type="ARBA" id="ARBA00022777"/>
    </source>
</evidence>
<dbReference type="InterPro" id="IPR051824">
    <property type="entry name" value="LRR_Rcpt-Like_S/T_Kinase"/>
</dbReference>
<dbReference type="InterPro" id="IPR000719">
    <property type="entry name" value="Prot_kinase_dom"/>
</dbReference>
<dbReference type="PROSITE" id="PS00107">
    <property type="entry name" value="PROTEIN_KINASE_ATP"/>
    <property type="match status" value="1"/>
</dbReference>
<name>A0AAX6F5Y7_IRIPA</name>
<dbReference type="EC" id="2.7.11.1" evidence="3"/>
<dbReference type="Pfam" id="PF00069">
    <property type="entry name" value="Pkinase"/>
    <property type="match status" value="1"/>
</dbReference>
<protein>
    <recommendedName>
        <fullName evidence="3">non-specific serine/threonine protein kinase</fullName>
        <ecNumber evidence="3">2.7.11.1</ecNumber>
    </recommendedName>
</protein>
<keyword evidence="9" id="KW-0677">Repeat</keyword>
<feature type="binding site" evidence="19">
    <location>
        <position position="141"/>
    </location>
    <ligand>
        <name>ATP</name>
        <dbReference type="ChEBI" id="CHEBI:30616"/>
    </ligand>
</feature>
<keyword evidence="24" id="KW-1185">Reference proteome</keyword>
<dbReference type="Gene3D" id="1.10.510.10">
    <property type="entry name" value="Transferase(Phosphotransferase) domain 1"/>
    <property type="match status" value="1"/>
</dbReference>
<dbReference type="Proteomes" id="UP001140949">
    <property type="component" value="Unassembled WGS sequence"/>
</dbReference>
<evidence type="ECO:0000256" key="1">
    <source>
        <dbReference type="ARBA" id="ARBA00004167"/>
    </source>
</evidence>
<evidence type="ECO:0000256" key="2">
    <source>
        <dbReference type="ARBA" id="ARBA00008684"/>
    </source>
</evidence>
<evidence type="ECO:0000256" key="16">
    <source>
        <dbReference type="ARBA" id="ARBA00023180"/>
    </source>
</evidence>
<evidence type="ECO:0000256" key="3">
    <source>
        <dbReference type="ARBA" id="ARBA00012513"/>
    </source>
</evidence>
<dbReference type="PROSITE" id="PS00108">
    <property type="entry name" value="PROTEIN_KINASE_ST"/>
    <property type="match status" value="1"/>
</dbReference>
<keyword evidence="12 19" id="KW-0067">ATP-binding</keyword>
<accession>A0AAX6F5Y7</accession>
<keyword evidence="11 23" id="KW-0418">Kinase</keyword>
<dbReference type="GO" id="GO:0004674">
    <property type="term" value="F:protein serine/threonine kinase activity"/>
    <property type="evidence" value="ECO:0007669"/>
    <property type="project" value="UniProtKB-KW"/>
</dbReference>
<feature type="region of interest" description="Disordered" evidence="21">
    <location>
        <begin position="1"/>
        <end position="60"/>
    </location>
</feature>
<dbReference type="AlphaFoldDB" id="A0AAX6F5Y7"/>
<evidence type="ECO:0000256" key="15">
    <source>
        <dbReference type="ARBA" id="ARBA00023170"/>
    </source>
</evidence>
<dbReference type="SMART" id="SM00220">
    <property type="entry name" value="S_TKc"/>
    <property type="match status" value="1"/>
</dbReference>
<evidence type="ECO:0000256" key="6">
    <source>
        <dbReference type="ARBA" id="ARBA00022679"/>
    </source>
</evidence>
<comment type="catalytic activity">
    <reaction evidence="18">
        <text>L-seryl-[protein] + ATP = O-phospho-L-seryl-[protein] + ADP + H(+)</text>
        <dbReference type="Rhea" id="RHEA:17989"/>
        <dbReference type="Rhea" id="RHEA-COMP:9863"/>
        <dbReference type="Rhea" id="RHEA-COMP:11604"/>
        <dbReference type="ChEBI" id="CHEBI:15378"/>
        <dbReference type="ChEBI" id="CHEBI:29999"/>
        <dbReference type="ChEBI" id="CHEBI:30616"/>
        <dbReference type="ChEBI" id="CHEBI:83421"/>
        <dbReference type="ChEBI" id="CHEBI:456216"/>
        <dbReference type="EC" id="2.7.11.1"/>
    </reaction>
</comment>
<evidence type="ECO:0000256" key="21">
    <source>
        <dbReference type="SAM" id="MobiDB-lite"/>
    </source>
</evidence>
<reference evidence="23" key="1">
    <citation type="journal article" date="2023" name="GigaByte">
        <title>Genome assembly of the bearded iris, Iris pallida Lam.</title>
        <authorList>
            <person name="Bruccoleri R.E."/>
            <person name="Oakeley E.J."/>
            <person name="Faust A.M.E."/>
            <person name="Altorfer M."/>
            <person name="Dessus-Babus S."/>
            <person name="Burckhardt D."/>
            <person name="Oertli M."/>
            <person name="Naumann U."/>
            <person name="Petersen F."/>
            <person name="Wong J."/>
        </authorList>
    </citation>
    <scope>NUCLEOTIDE SEQUENCE</scope>
    <source>
        <strain evidence="23">GSM-AAB239-AS_SAM_17_03QT</strain>
    </source>
</reference>
<evidence type="ECO:0000313" key="24">
    <source>
        <dbReference type="Proteomes" id="UP001140949"/>
    </source>
</evidence>
<proteinExistence type="inferred from homology"/>
<keyword evidence="5" id="KW-0433">Leucine-rich repeat</keyword>
<evidence type="ECO:0000259" key="22">
    <source>
        <dbReference type="PROSITE" id="PS50011"/>
    </source>
</evidence>
<keyword evidence="10 19" id="KW-0547">Nucleotide-binding</keyword>
<evidence type="ECO:0000256" key="5">
    <source>
        <dbReference type="ARBA" id="ARBA00022614"/>
    </source>
</evidence>
<comment type="similarity">
    <text evidence="2">Belongs to the protein kinase superfamily. Ser/Thr protein kinase family.</text>
</comment>
<feature type="compositionally biased region" description="Low complexity" evidence="21">
    <location>
        <begin position="20"/>
        <end position="52"/>
    </location>
</feature>
<evidence type="ECO:0000256" key="17">
    <source>
        <dbReference type="ARBA" id="ARBA00047899"/>
    </source>
</evidence>
<dbReference type="InterPro" id="IPR011009">
    <property type="entry name" value="Kinase-like_dom_sf"/>
</dbReference>
<dbReference type="InterPro" id="IPR008271">
    <property type="entry name" value="Ser/Thr_kinase_AS"/>
</dbReference>
<dbReference type="GO" id="GO:0016020">
    <property type="term" value="C:membrane"/>
    <property type="evidence" value="ECO:0007669"/>
    <property type="project" value="UniProtKB-SubCell"/>
</dbReference>
<evidence type="ECO:0000313" key="23">
    <source>
        <dbReference type="EMBL" id="KAJ6811840.1"/>
    </source>
</evidence>
<evidence type="ECO:0000256" key="12">
    <source>
        <dbReference type="ARBA" id="ARBA00022840"/>
    </source>
</evidence>
<keyword evidence="7" id="KW-0812">Transmembrane</keyword>
<keyword evidence="4 20" id="KW-0723">Serine/threonine-protein kinase</keyword>
<dbReference type="FunFam" id="1.10.510.10:FF:000016">
    <property type="entry name" value="Somatic embryogenesis receptor-like kinase 1"/>
    <property type="match status" value="1"/>
</dbReference>
<keyword evidence="16" id="KW-0325">Glycoprotein</keyword>
<comment type="catalytic activity">
    <reaction evidence="17">
        <text>L-threonyl-[protein] + ATP = O-phospho-L-threonyl-[protein] + ADP + H(+)</text>
        <dbReference type="Rhea" id="RHEA:46608"/>
        <dbReference type="Rhea" id="RHEA-COMP:11060"/>
        <dbReference type="Rhea" id="RHEA-COMP:11605"/>
        <dbReference type="ChEBI" id="CHEBI:15378"/>
        <dbReference type="ChEBI" id="CHEBI:30013"/>
        <dbReference type="ChEBI" id="CHEBI:30616"/>
        <dbReference type="ChEBI" id="CHEBI:61977"/>
        <dbReference type="ChEBI" id="CHEBI:456216"/>
        <dbReference type="EC" id="2.7.11.1"/>
    </reaction>
</comment>
<keyword evidence="8" id="KW-0732">Signal</keyword>
<keyword evidence="6" id="KW-0808">Transferase</keyword>
<evidence type="ECO:0000256" key="7">
    <source>
        <dbReference type="ARBA" id="ARBA00022692"/>
    </source>
</evidence>
<dbReference type="InterPro" id="IPR017441">
    <property type="entry name" value="Protein_kinase_ATP_BS"/>
</dbReference>
<evidence type="ECO:0000256" key="18">
    <source>
        <dbReference type="ARBA" id="ARBA00048679"/>
    </source>
</evidence>
<evidence type="ECO:0000256" key="9">
    <source>
        <dbReference type="ARBA" id="ARBA00022737"/>
    </source>
</evidence>
<evidence type="ECO:0000256" key="19">
    <source>
        <dbReference type="PROSITE-ProRule" id="PRU10141"/>
    </source>
</evidence>
<evidence type="ECO:0000256" key="10">
    <source>
        <dbReference type="ARBA" id="ARBA00022741"/>
    </source>
</evidence>
<keyword evidence="14" id="KW-0472">Membrane</keyword>
<gene>
    <name evidence="23" type="ORF">M6B38_150970</name>
</gene>
<dbReference type="PROSITE" id="PS50011">
    <property type="entry name" value="PROTEIN_KINASE_DOM"/>
    <property type="match status" value="1"/>
</dbReference>
<reference evidence="23" key="2">
    <citation type="submission" date="2023-04" db="EMBL/GenBank/DDBJ databases">
        <authorList>
            <person name="Bruccoleri R.E."/>
            <person name="Oakeley E.J."/>
            <person name="Faust A.-M."/>
            <person name="Dessus-Babus S."/>
            <person name="Altorfer M."/>
            <person name="Burckhardt D."/>
            <person name="Oertli M."/>
            <person name="Naumann U."/>
            <person name="Petersen F."/>
            <person name="Wong J."/>
        </authorList>
    </citation>
    <scope>NUCLEOTIDE SEQUENCE</scope>
    <source>
        <strain evidence="23">GSM-AAB239-AS_SAM_17_03QT</strain>
        <tissue evidence="23">Leaf</tissue>
    </source>
</reference>